<organism evidence="3">
    <name type="scientific">Mytilinidion resinicola</name>
    <dbReference type="NCBI Taxonomy" id="574789"/>
    <lineage>
        <taxon>Eukaryota</taxon>
        <taxon>Fungi</taxon>
        <taxon>Dikarya</taxon>
        <taxon>Ascomycota</taxon>
        <taxon>Pezizomycotina</taxon>
        <taxon>Dothideomycetes</taxon>
        <taxon>Pleosporomycetidae</taxon>
        <taxon>Mytilinidiales</taxon>
        <taxon>Mytilinidiaceae</taxon>
        <taxon>Mytilinidion</taxon>
    </lineage>
</organism>
<accession>A0A6A6ZBX2</accession>
<keyword evidence="4" id="KW-1185">Reference proteome</keyword>
<dbReference type="Pfam" id="PF00651">
    <property type="entry name" value="BTB"/>
    <property type="match status" value="1"/>
</dbReference>
<dbReference type="RefSeq" id="XP_033584778.1">
    <property type="nucleotide sequence ID" value="XM_033721653.1"/>
</dbReference>
<protein>
    <recommendedName>
        <fullName evidence="2">BTB domain-containing protein</fullName>
    </recommendedName>
</protein>
<gene>
    <name evidence="3 5" type="ORF">BDZ99DRAFT_470768</name>
</gene>
<dbReference type="InterPro" id="IPR011333">
    <property type="entry name" value="SKP1/BTB/POZ_sf"/>
</dbReference>
<dbReference type="Proteomes" id="UP000504636">
    <property type="component" value="Unplaced"/>
</dbReference>
<dbReference type="GeneID" id="54462546"/>
<evidence type="ECO:0000313" key="4">
    <source>
        <dbReference type="Proteomes" id="UP000504636"/>
    </source>
</evidence>
<sequence>MAIANGFAYSLYNQPLFADMMVHIHYLGGVKQIHAHRAFLFKLSGLFRKWSLAPSKNPHENVFDIKNHNLAVVEKCLRYFYTDRYPVSLVTDTNGDKLVTHVLIHLWAEEYKVPRLQKASARAFRKDVSTCSLSEIQKFAALYQVLYEKNVDSNSPMGKAVAESLPRDKDNIPPAPVGCVIS</sequence>
<proteinExistence type="predicted"/>
<dbReference type="Gene3D" id="3.30.710.10">
    <property type="entry name" value="Potassium Channel Kv1.1, Chain A"/>
    <property type="match status" value="1"/>
</dbReference>
<dbReference type="OrthoDB" id="10317263at2759"/>
<feature type="region of interest" description="Disordered" evidence="1">
    <location>
        <begin position="159"/>
        <end position="182"/>
    </location>
</feature>
<reference evidence="3 5" key="1">
    <citation type="journal article" date="2020" name="Stud. Mycol.">
        <title>101 Dothideomycetes genomes: a test case for predicting lifestyles and emergence of pathogens.</title>
        <authorList>
            <person name="Haridas S."/>
            <person name="Albert R."/>
            <person name="Binder M."/>
            <person name="Bloem J."/>
            <person name="Labutti K."/>
            <person name="Salamov A."/>
            <person name="Andreopoulos B."/>
            <person name="Baker S."/>
            <person name="Barry K."/>
            <person name="Bills G."/>
            <person name="Bluhm B."/>
            <person name="Cannon C."/>
            <person name="Castanera R."/>
            <person name="Culley D."/>
            <person name="Daum C."/>
            <person name="Ezra D."/>
            <person name="Gonzalez J."/>
            <person name="Henrissat B."/>
            <person name="Kuo A."/>
            <person name="Liang C."/>
            <person name="Lipzen A."/>
            <person name="Lutzoni F."/>
            <person name="Magnuson J."/>
            <person name="Mondo S."/>
            <person name="Nolan M."/>
            <person name="Ohm R."/>
            <person name="Pangilinan J."/>
            <person name="Park H.-J."/>
            <person name="Ramirez L."/>
            <person name="Alfaro M."/>
            <person name="Sun H."/>
            <person name="Tritt A."/>
            <person name="Yoshinaga Y."/>
            <person name="Zwiers L.-H."/>
            <person name="Turgeon B."/>
            <person name="Goodwin S."/>
            <person name="Spatafora J."/>
            <person name="Crous P."/>
            <person name="Grigoriev I."/>
        </authorList>
    </citation>
    <scope>NUCLEOTIDE SEQUENCE</scope>
    <source>
        <strain evidence="3 5">CBS 304.34</strain>
    </source>
</reference>
<evidence type="ECO:0000256" key="1">
    <source>
        <dbReference type="SAM" id="MobiDB-lite"/>
    </source>
</evidence>
<reference evidence="5" key="3">
    <citation type="submission" date="2025-04" db="UniProtKB">
        <authorList>
            <consortium name="RefSeq"/>
        </authorList>
    </citation>
    <scope>IDENTIFICATION</scope>
    <source>
        <strain evidence="5">CBS 304.34</strain>
    </source>
</reference>
<reference evidence="5" key="2">
    <citation type="submission" date="2020-04" db="EMBL/GenBank/DDBJ databases">
        <authorList>
            <consortium name="NCBI Genome Project"/>
        </authorList>
    </citation>
    <scope>NUCLEOTIDE SEQUENCE</scope>
    <source>
        <strain evidence="5">CBS 304.34</strain>
    </source>
</reference>
<evidence type="ECO:0000313" key="5">
    <source>
        <dbReference type="RefSeq" id="XP_033584778.1"/>
    </source>
</evidence>
<dbReference type="PROSITE" id="PS50097">
    <property type="entry name" value="BTB"/>
    <property type="match status" value="1"/>
</dbReference>
<dbReference type="SUPFAM" id="SSF54695">
    <property type="entry name" value="POZ domain"/>
    <property type="match status" value="1"/>
</dbReference>
<feature type="domain" description="BTB" evidence="2">
    <location>
        <begin position="18"/>
        <end position="89"/>
    </location>
</feature>
<dbReference type="EMBL" id="MU003692">
    <property type="protein sequence ID" value="KAF2817814.1"/>
    <property type="molecule type" value="Genomic_DNA"/>
</dbReference>
<dbReference type="InterPro" id="IPR000210">
    <property type="entry name" value="BTB/POZ_dom"/>
</dbReference>
<evidence type="ECO:0000313" key="3">
    <source>
        <dbReference type="EMBL" id="KAF2817814.1"/>
    </source>
</evidence>
<name>A0A6A6ZBX2_9PEZI</name>
<evidence type="ECO:0000259" key="2">
    <source>
        <dbReference type="PROSITE" id="PS50097"/>
    </source>
</evidence>
<dbReference type="AlphaFoldDB" id="A0A6A6ZBX2"/>